<gene>
    <name evidence="1" type="ORF">ABEB36_003091</name>
</gene>
<accession>A0ABD1F8D5</accession>
<sequence length="287" mass="32725">MLGSSFRRETQSISIRFSINQYSGTTMDDLSSRLNFFLRHLGHEVIYMGNCLKSKVDKSMSSFEDNCNAETFCLKLAKALIEFSEGTMKLLSDLKTNINESDLDPCGEYREIFELLKNHIEKPFENQPNIDFKNEMYKISQSGLQLDDIKKTEQLKNTENSKSLHPLDIVGYNLNIYEYDFISLCDEVFDKEITASNDEIPETCNNQLTINAGSSTVQVQDEVNFPDSQIVDVQYDSDDSIFSRETVCDNRNTNESDSDDILQCFSESSDSAQFSISSEKEDSQNCN</sequence>
<name>A0ABD1F8D5_HYPHA</name>
<comment type="caution">
    <text evidence="1">The sequence shown here is derived from an EMBL/GenBank/DDBJ whole genome shotgun (WGS) entry which is preliminary data.</text>
</comment>
<dbReference type="EMBL" id="JBDJPC010000002">
    <property type="protein sequence ID" value="KAL1513718.1"/>
    <property type="molecule type" value="Genomic_DNA"/>
</dbReference>
<dbReference type="Proteomes" id="UP001566132">
    <property type="component" value="Unassembled WGS sequence"/>
</dbReference>
<evidence type="ECO:0000313" key="2">
    <source>
        <dbReference type="Proteomes" id="UP001566132"/>
    </source>
</evidence>
<organism evidence="1 2">
    <name type="scientific">Hypothenemus hampei</name>
    <name type="common">Coffee berry borer</name>
    <dbReference type="NCBI Taxonomy" id="57062"/>
    <lineage>
        <taxon>Eukaryota</taxon>
        <taxon>Metazoa</taxon>
        <taxon>Ecdysozoa</taxon>
        <taxon>Arthropoda</taxon>
        <taxon>Hexapoda</taxon>
        <taxon>Insecta</taxon>
        <taxon>Pterygota</taxon>
        <taxon>Neoptera</taxon>
        <taxon>Endopterygota</taxon>
        <taxon>Coleoptera</taxon>
        <taxon>Polyphaga</taxon>
        <taxon>Cucujiformia</taxon>
        <taxon>Curculionidae</taxon>
        <taxon>Scolytinae</taxon>
        <taxon>Hypothenemus</taxon>
    </lineage>
</organism>
<reference evidence="1 2" key="1">
    <citation type="submission" date="2024-05" db="EMBL/GenBank/DDBJ databases">
        <title>Genetic variation in Jamaican populations of the coffee berry borer (Hypothenemus hampei).</title>
        <authorList>
            <person name="Errbii M."/>
            <person name="Myrie A."/>
        </authorList>
    </citation>
    <scope>NUCLEOTIDE SEQUENCE [LARGE SCALE GENOMIC DNA]</scope>
    <source>
        <strain evidence="1">JA-Hopewell-2020-01-JO</strain>
        <tissue evidence="1">Whole body</tissue>
    </source>
</reference>
<protein>
    <submittedName>
        <fullName evidence="1">Uncharacterized protein</fullName>
    </submittedName>
</protein>
<keyword evidence="2" id="KW-1185">Reference proteome</keyword>
<evidence type="ECO:0000313" key="1">
    <source>
        <dbReference type="EMBL" id="KAL1513718.1"/>
    </source>
</evidence>
<dbReference type="AlphaFoldDB" id="A0ABD1F8D5"/>
<proteinExistence type="predicted"/>